<dbReference type="OrthoDB" id="38489at10239"/>
<dbReference type="RefSeq" id="YP_003358393.1">
    <property type="nucleotide sequence ID" value="NC_013691.1"/>
</dbReference>
<accession>C8ZKL0</accession>
<evidence type="ECO:0000313" key="2">
    <source>
        <dbReference type="Proteomes" id="UP000002615"/>
    </source>
</evidence>
<dbReference type="KEGG" id="vg:8684463"/>
<sequence length="64" mass="7471">MDKEELLYDTAYMALHIIKYRKEYLSAEESVLSTRFADLIIYLNADGSLGDHWKRIMDSVEAQV</sequence>
<protein>
    <submittedName>
        <fullName evidence="1">Uncharacterized protein</fullName>
    </submittedName>
</protein>
<organism evidence="1 2">
    <name type="scientific">Pseudomonas phage LUZ7</name>
    <dbReference type="NCBI Taxonomy" id="655097"/>
    <lineage>
        <taxon>Viruses</taxon>
        <taxon>Duplodnaviria</taxon>
        <taxon>Heunggongvirae</taxon>
        <taxon>Uroviricota</taxon>
        <taxon>Caudoviricetes</taxon>
        <taxon>Schitoviridae</taxon>
        <taxon>Migulavirinae</taxon>
        <taxon>Luzseptimavirus</taxon>
        <taxon>Luzseptimavirus LUZ7</taxon>
    </lineage>
</organism>
<name>C8ZKL0_9CAUD</name>
<dbReference type="Proteomes" id="UP000002615">
    <property type="component" value="Segment"/>
</dbReference>
<reference evidence="2" key="1">
    <citation type="journal article" date="2010" name="Virology">
        <title>Molecular and physiological analysis of three Pseudomonas aeruginosa phages belonging to the "N4-like viruses".</title>
        <authorList>
            <person name="Ceyssens P.J."/>
            <person name="Brabban A."/>
            <person name="Rogge L."/>
            <person name="Lewis M.S."/>
            <person name="Pickard D."/>
            <person name="Goulding D."/>
            <person name="Dougan G."/>
            <person name="Nob en J.P."/>
            <person name="Kropinski A."/>
            <person name="Kutter E."/>
            <person name="Lavigne R."/>
        </authorList>
    </citation>
    <scope>NUCLEOTIDE SEQUENCE [LARGE SCALE GENOMIC DNA]</scope>
</reference>
<dbReference type="GeneID" id="8684463"/>
<evidence type="ECO:0000313" key="1">
    <source>
        <dbReference type="EMBL" id="CAZ66252.1"/>
    </source>
</evidence>
<dbReference type="EMBL" id="FN422398">
    <property type="protein sequence ID" value="CAZ66252.1"/>
    <property type="molecule type" value="Genomic_DNA"/>
</dbReference>
<keyword evidence="2" id="KW-1185">Reference proteome</keyword>
<proteinExistence type="predicted"/>